<comment type="caution">
    <text evidence="3">The sequence shown here is derived from an EMBL/GenBank/DDBJ whole genome shotgun (WGS) entry which is preliminary data.</text>
</comment>
<feature type="transmembrane region" description="Helical" evidence="2">
    <location>
        <begin position="369"/>
        <end position="385"/>
    </location>
</feature>
<evidence type="ECO:0000313" key="4">
    <source>
        <dbReference type="Proteomes" id="UP001596091"/>
    </source>
</evidence>
<feature type="transmembrane region" description="Helical" evidence="2">
    <location>
        <begin position="75"/>
        <end position="93"/>
    </location>
</feature>
<sequence length="419" mass="46786">MRAIATSQKSVEQVKRPATILVLLLLIAGILVFLAIHWRFSWKGWWLEDIPIFKSAVGEWLAGRSPYSSQVAPLYYIYPPVFIFVAGGFVRLLGPHVALVVYLIAHFAATLALPLVLAKYILRQPWLTPLMALLLFFVGPLYMGEEALFCCNVATLIYCTVFIAAVPGVLRNRWGWFYLAVIAVTLTKFTLLPLLLLPVFAGKKQWVKSIATAVIVGALYVVQKAEWPSLYAGYLWAVRQCIVIPVHYGFGVFGVLAHYVAKFTGRVGLVPYAVLGLLGLGLLVSLFLLRRRMDKVEYPVNDDVWIGMIICAIFLMNPRLMQYEADIPVFCTVPLLVYAFRVRRPLLCWAAVYLPALALPLVMANGRMWGAYGTFLMIGAYAMAYRRMWRESAEAGAEPVSEPMVQNSKKLAALGESPA</sequence>
<feature type="transmembrane region" description="Helical" evidence="2">
    <location>
        <begin position="20"/>
        <end position="40"/>
    </location>
</feature>
<feature type="transmembrane region" description="Helical" evidence="2">
    <location>
        <begin position="234"/>
        <end position="257"/>
    </location>
</feature>
<accession>A0ABW1EK66</accession>
<feature type="transmembrane region" description="Helical" evidence="2">
    <location>
        <begin position="176"/>
        <end position="199"/>
    </location>
</feature>
<evidence type="ECO:0000256" key="2">
    <source>
        <dbReference type="SAM" id="Phobius"/>
    </source>
</evidence>
<dbReference type="EMBL" id="JBHSPH010000009">
    <property type="protein sequence ID" value="MFC5864241.1"/>
    <property type="molecule type" value="Genomic_DNA"/>
</dbReference>
<keyword evidence="2" id="KW-0812">Transmembrane</keyword>
<dbReference type="RefSeq" id="WP_263341975.1">
    <property type="nucleotide sequence ID" value="NZ_JAGSYH010000009.1"/>
</dbReference>
<protein>
    <recommendedName>
        <fullName evidence="5">DUF2029 domain-containing protein</fullName>
    </recommendedName>
</protein>
<keyword evidence="4" id="KW-1185">Reference proteome</keyword>
<reference evidence="4" key="1">
    <citation type="journal article" date="2019" name="Int. J. Syst. Evol. Microbiol.">
        <title>The Global Catalogue of Microorganisms (GCM) 10K type strain sequencing project: providing services to taxonomists for standard genome sequencing and annotation.</title>
        <authorList>
            <consortium name="The Broad Institute Genomics Platform"/>
            <consortium name="The Broad Institute Genome Sequencing Center for Infectious Disease"/>
            <person name="Wu L."/>
            <person name="Ma J."/>
        </authorList>
    </citation>
    <scope>NUCLEOTIDE SEQUENCE [LARGE SCALE GENOMIC DNA]</scope>
    <source>
        <strain evidence="4">JCM 4087</strain>
    </source>
</reference>
<evidence type="ECO:0008006" key="5">
    <source>
        <dbReference type="Google" id="ProtNLM"/>
    </source>
</evidence>
<feature type="transmembrane region" description="Helical" evidence="2">
    <location>
        <begin position="346"/>
        <end position="363"/>
    </location>
</feature>
<feature type="region of interest" description="Disordered" evidence="1">
    <location>
        <begin position="396"/>
        <end position="419"/>
    </location>
</feature>
<dbReference type="Proteomes" id="UP001596091">
    <property type="component" value="Unassembled WGS sequence"/>
</dbReference>
<evidence type="ECO:0000313" key="3">
    <source>
        <dbReference type="EMBL" id="MFC5864241.1"/>
    </source>
</evidence>
<feature type="transmembrane region" description="Helical" evidence="2">
    <location>
        <begin position="149"/>
        <end position="170"/>
    </location>
</feature>
<keyword evidence="2" id="KW-0472">Membrane</keyword>
<feature type="transmembrane region" description="Helical" evidence="2">
    <location>
        <begin position="206"/>
        <end position="222"/>
    </location>
</feature>
<gene>
    <name evidence="3" type="ORF">ACFPT7_18190</name>
</gene>
<evidence type="ECO:0000256" key="1">
    <source>
        <dbReference type="SAM" id="MobiDB-lite"/>
    </source>
</evidence>
<name>A0ABW1EK66_9BACT</name>
<organism evidence="3 4">
    <name type="scientific">Acidicapsa dinghuensis</name>
    <dbReference type="NCBI Taxonomy" id="2218256"/>
    <lineage>
        <taxon>Bacteria</taxon>
        <taxon>Pseudomonadati</taxon>
        <taxon>Acidobacteriota</taxon>
        <taxon>Terriglobia</taxon>
        <taxon>Terriglobales</taxon>
        <taxon>Acidobacteriaceae</taxon>
        <taxon>Acidicapsa</taxon>
    </lineage>
</organism>
<proteinExistence type="predicted"/>
<feature type="transmembrane region" description="Helical" evidence="2">
    <location>
        <begin position="304"/>
        <end position="320"/>
    </location>
</feature>
<keyword evidence="2" id="KW-1133">Transmembrane helix</keyword>
<feature type="transmembrane region" description="Helical" evidence="2">
    <location>
        <begin position="100"/>
        <end position="120"/>
    </location>
</feature>
<feature type="transmembrane region" description="Helical" evidence="2">
    <location>
        <begin position="126"/>
        <end position="142"/>
    </location>
</feature>
<feature type="transmembrane region" description="Helical" evidence="2">
    <location>
        <begin position="269"/>
        <end position="289"/>
    </location>
</feature>